<evidence type="ECO:0000313" key="8">
    <source>
        <dbReference type="Proteomes" id="UP001157156"/>
    </source>
</evidence>
<sequence length="843" mass="93977">MSQLPIVSVIASLLVALRDHSQVILKAAPGAGKSTYLPKVLLQSGADDIGLKGKIIMMEPRRLAARNIAHYLAKQLGETVGQTVGFRVKGEAKVSTNTRLEIVTEGVMTRMIQNDPELSGVGLVIFDEFHERSIHADTALAFCLEAQQVLRDDLKILLMSATLDQQALKTLMPQASYIESEGRGFPIDYHYAPLTANQYLVPRLTQLIPLWLARESGSMLVFLPGAREIRQLVDNLEELDLSESGLSEQGIDICPLYGQLDAKTQQSAIAASESGRRKVVLATNIAETSLTIEGIRMVMDSGFERVAKFDPKTGITRLEQVMIAQSSAQQRAGRAGRLEPGVCIRLYSQEALKLQPVVPQAEILHSDLTSLQMELLFWGANAVDELSWLDLPPQSNLQQAKSLLKQLGLLSPQGQLTVYGQHSQKLGVEPRFAAMLLIAKDLGDDYYHTALATLAMLEEPEKSSQDISQDWHRWSQGVHNKASFLARRSQQVGKACGVPFDSNRVDSQLIGCCVALAFPDRIAQSRANGQGRFLLANGHGAIMDERHGLANYFLSNKPHLESDLIVAIDLMRSSHSMASQIFRAVRVKKQDIERIFIGQIESLDHVQWVEVRGCVSAEKQRRLGALVLEKQVITDISPLLKQAAILDYIRRKGLSVLPWEQSSTNLLNRIRNGIEWMPEHDWPAMSDDILLAKLEQWLEPYMVGIDSVAKIKQIPLSQALLSYLGWPLNQEIDKWLPTHYRLPTGSNRVIRYQSGAEPVLSVRMQEVFGESDSPLIAQGRKKLVLELLSPAQRPLQITQDLAGFWQGAYKEVQKEMKGRYPKHVWPDDPANHVATTKTKRHFS</sequence>
<dbReference type="SMART" id="SM00487">
    <property type="entry name" value="DEXDc"/>
    <property type="match status" value="1"/>
</dbReference>
<dbReference type="Pfam" id="PF00271">
    <property type="entry name" value="Helicase_C"/>
    <property type="match status" value="1"/>
</dbReference>
<dbReference type="PIRSF" id="PIRSF005496">
    <property type="entry name" value="ATP_hel_hrpB"/>
    <property type="match status" value="1"/>
</dbReference>
<dbReference type="RefSeq" id="WP_089124869.1">
    <property type="nucleotide sequence ID" value="NZ_BSPV01000010.1"/>
</dbReference>
<keyword evidence="8" id="KW-1185">Reference proteome</keyword>
<feature type="domain" description="Helicase C-terminal" evidence="6">
    <location>
        <begin position="203"/>
        <end position="379"/>
    </location>
</feature>
<dbReference type="InterPro" id="IPR007502">
    <property type="entry name" value="Helicase-assoc_dom"/>
</dbReference>
<proteinExistence type="predicted"/>
<evidence type="ECO:0000313" key="7">
    <source>
        <dbReference type="EMBL" id="GLT16011.1"/>
    </source>
</evidence>
<protein>
    <submittedName>
        <fullName evidence="7">ATP-dependent helicase HrpB</fullName>
    </submittedName>
</protein>
<keyword evidence="3 7" id="KW-0347">Helicase</keyword>
<dbReference type="InterPro" id="IPR013689">
    <property type="entry name" value="RNA_helicase_ATP-dep_HrpB_C"/>
</dbReference>
<dbReference type="SUPFAM" id="SSF52540">
    <property type="entry name" value="P-loop containing nucleoside triphosphate hydrolases"/>
    <property type="match status" value="1"/>
</dbReference>
<dbReference type="InterPro" id="IPR049614">
    <property type="entry name" value="HrpB_DEXH"/>
</dbReference>
<dbReference type="Gene3D" id="3.40.50.300">
    <property type="entry name" value="P-loop containing nucleotide triphosphate hydrolases"/>
    <property type="match status" value="2"/>
</dbReference>
<evidence type="ECO:0000256" key="4">
    <source>
        <dbReference type="ARBA" id="ARBA00022840"/>
    </source>
</evidence>
<evidence type="ECO:0000256" key="3">
    <source>
        <dbReference type="ARBA" id="ARBA00022806"/>
    </source>
</evidence>
<dbReference type="SMART" id="SM00490">
    <property type="entry name" value="HELICc"/>
    <property type="match status" value="1"/>
</dbReference>
<dbReference type="InterPro" id="IPR014001">
    <property type="entry name" value="Helicase_ATP-bd"/>
</dbReference>
<feature type="domain" description="Helicase ATP-binding" evidence="5">
    <location>
        <begin position="14"/>
        <end position="181"/>
    </location>
</feature>
<dbReference type="InterPro" id="IPR027417">
    <property type="entry name" value="P-loop_NTPase"/>
</dbReference>
<dbReference type="NCBIfam" id="NF008662">
    <property type="entry name" value="PRK11664.1"/>
    <property type="match status" value="1"/>
</dbReference>
<evidence type="ECO:0000259" key="6">
    <source>
        <dbReference type="PROSITE" id="PS51194"/>
    </source>
</evidence>
<dbReference type="PANTHER" id="PTHR43519:SF1">
    <property type="entry name" value="ATP-DEPENDENT RNA HELICASE HRPB"/>
    <property type="match status" value="1"/>
</dbReference>
<name>A0ABQ6ESJ6_9VIBR</name>
<dbReference type="InterPro" id="IPR001650">
    <property type="entry name" value="Helicase_C-like"/>
</dbReference>
<keyword evidence="2" id="KW-0378">Hydrolase</keyword>
<keyword evidence="4" id="KW-0067">ATP-binding</keyword>
<gene>
    <name evidence="7" type="ORF">GCM10007931_29860</name>
</gene>
<reference evidence="8" key="1">
    <citation type="journal article" date="2019" name="Int. J. Syst. Evol. Microbiol.">
        <title>The Global Catalogue of Microorganisms (GCM) 10K type strain sequencing project: providing services to taxonomists for standard genome sequencing and annotation.</title>
        <authorList>
            <consortium name="The Broad Institute Genomics Platform"/>
            <consortium name="The Broad Institute Genome Sequencing Center for Infectious Disease"/>
            <person name="Wu L."/>
            <person name="Ma J."/>
        </authorList>
    </citation>
    <scope>NUCLEOTIDE SEQUENCE [LARGE SCALE GENOMIC DNA]</scope>
    <source>
        <strain evidence="8">NBRC 111146</strain>
    </source>
</reference>
<dbReference type="CDD" id="cd18791">
    <property type="entry name" value="SF2_C_RHA"/>
    <property type="match status" value="1"/>
</dbReference>
<accession>A0ABQ6ESJ6</accession>
<dbReference type="InterPro" id="IPR011545">
    <property type="entry name" value="DEAD/DEAH_box_helicase_dom"/>
</dbReference>
<dbReference type="Pfam" id="PF00270">
    <property type="entry name" value="DEAD"/>
    <property type="match status" value="1"/>
</dbReference>
<dbReference type="PROSITE" id="PS51192">
    <property type="entry name" value="HELICASE_ATP_BIND_1"/>
    <property type="match status" value="1"/>
</dbReference>
<dbReference type="InterPro" id="IPR010225">
    <property type="entry name" value="HrpB"/>
</dbReference>
<dbReference type="NCBIfam" id="TIGR01970">
    <property type="entry name" value="DEAH_box_HrpB"/>
    <property type="match status" value="1"/>
</dbReference>
<dbReference type="PROSITE" id="PS51194">
    <property type="entry name" value="HELICASE_CTER"/>
    <property type="match status" value="1"/>
</dbReference>
<organism evidence="7 8">
    <name type="scientific">Vibrio algivorus</name>
    <dbReference type="NCBI Taxonomy" id="1667024"/>
    <lineage>
        <taxon>Bacteria</taxon>
        <taxon>Pseudomonadati</taxon>
        <taxon>Pseudomonadota</taxon>
        <taxon>Gammaproteobacteria</taxon>
        <taxon>Vibrionales</taxon>
        <taxon>Vibrionaceae</taxon>
        <taxon>Vibrio</taxon>
    </lineage>
</organism>
<comment type="caution">
    <text evidence="7">The sequence shown here is derived from an EMBL/GenBank/DDBJ whole genome shotgun (WGS) entry which is preliminary data.</text>
</comment>
<dbReference type="Proteomes" id="UP001157156">
    <property type="component" value="Unassembled WGS sequence"/>
</dbReference>
<evidence type="ECO:0000256" key="2">
    <source>
        <dbReference type="ARBA" id="ARBA00022801"/>
    </source>
</evidence>
<dbReference type="Gene3D" id="1.20.120.1080">
    <property type="match status" value="1"/>
</dbReference>
<keyword evidence="1" id="KW-0547">Nucleotide-binding</keyword>
<dbReference type="Pfam" id="PF08482">
    <property type="entry name" value="HrpB_C"/>
    <property type="match status" value="1"/>
</dbReference>
<evidence type="ECO:0000256" key="1">
    <source>
        <dbReference type="ARBA" id="ARBA00022741"/>
    </source>
</evidence>
<dbReference type="EMBL" id="BSPV01000010">
    <property type="protein sequence ID" value="GLT16011.1"/>
    <property type="molecule type" value="Genomic_DNA"/>
</dbReference>
<dbReference type="CDD" id="cd17990">
    <property type="entry name" value="DEXHc_HrpB"/>
    <property type="match status" value="1"/>
</dbReference>
<dbReference type="GO" id="GO:0004386">
    <property type="term" value="F:helicase activity"/>
    <property type="evidence" value="ECO:0007669"/>
    <property type="project" value="UniProtKB-KW"/>
</dbReference>
<evidence type="ECO:0000259" key="5">
    <source>
        <dbReference type="PROSITE" id="PS51192"/>
    </source>
</evidence>
<dbReference type="PANTHER" id="PTHR43519">
    <property type="entry name" value="ATP-DEPENDENT RNA HELICASE HRPB"/>
    <property type="match status" value="1"/>
</dbReference>
<dbReference type="SMART" id="SM00847">
    <property type="entry name" value="HA2"/>
    <property type="match status" value="1"/>
</dbReference>